<comment type="cofactor">
    <cofactor evidence="1">
        <name>Zn(2+)</name>
        <dbReference type="ChEBI" id="CHEBI:29105"/>
    </cofactor>
</comment>
<dbReference type="RefSeq" id="WP_059518636.1">
    <property type="nucleotide sequence ID" value="NZ_LOWA01000036.1"/>
</dbReference>
<dbReference type="AlphaFoldDB" id="A0A118DN98"/>
<evidence type="ECO:0000256" key="4">
    <source>
        <dbReference type="ARBA" id="ARBA00022801"/>
    </source>
</evidence>
<dbReference type="PANTHER" id="PTHR21666:SF288">
    <property type="entry name" value="CELL DIVISION PROTEIN YTFB"/>
    <property type="match status" value="1"/>
</dbReference>
<dbReference type="InterPro" id="IPR050570">
    <property type="entry name" value="Cell_wall_metabolism_enzyme"/>
</dbReference>
<dbReference type="InterPro" id="IPR011055">
    <property type="entry name" value="Dup_hybrid_motif"/>
</dbReference>
<keyword evidence="10" id="KW-1185">Reference proteome</keyword>
<feature type="domain" description="M23ase beta-sheet core" evidence="8">
    <location>
        <begin position="305"/>
        <end position="403"/>
    </location>
</feature>
<dbReference type="PANTHER" id="PTHR21666">
    <property type="entry name" value="PEPTIDASE-RELATED"/>
    <property type="match status" value="1"/>
</dbReference>
<evidence type="ECO:0000313" key="9">
    <source>
        <dbReference type="EMBL" id="KVE26153.1"/>
    </source>
</evidence>
<evidence type="ECO:0000256" key="3">
    <source>
        <dbReference type="ARBA" id="ARBA00022723"/>
    </source>
</evidence>
<evidence type="ECO:0000256" key="6">
    <source>
        <dbReference type="ARBA" id="ARBA00023049"/>
    </source>
</evidence>
<evidence type="ECO:0000256" key="1">
    <source>
        <dbReference type="ARBA" id="ARBA00001947"/>
    </source>
</evidence>
<evidence type="ECO:0000256" key="2">
    <source>
        <dbReference type="ARBA" id="ARBA00022670"/>
    </source>
</evidence>
<dbReference type="EMBL" id="LOWA01000036">
    <property type="protein sequence ID" value="KVE26153.1"/>
    <property type="molecule type" value="Genomic_DNA"/>
</dbReference>
<dbReference type="GO" id="GO:0006508">
    <property type="term" value="P:proteolysis"/>
    <property type="evidence" value="ECO:0007669"/>
    <property type="project" value="UniProtKB-KW"/>
</dbReference>
<dbReference type="InterPro" id="IPR016047">
    <property type="entry name" value="M23ase_b-sheet_dom"/>
</dbReference>
<dbReference type="Gene3D" id="2.70.70.10">
    <property type="entry name" value="Glucose Permease (Domain IIA)"/>
    <property type="match status" value="1"/>
</dbReference>
<evidence type="ECO:0000259" key="8">
    <source>
        <dbReference type="Pfam" id="PF01551"/>
    </source>
</evidence>
<gene>
    <name evidence="9" type="ORF">WS67_16590</name>
</gene>
<accession>A0A118DN98</accession>
<keyword evidence="6" id="KW-0482">Metalloprotease</keyword>
<keyword evidence="3" id="KW-0479">Metal-binding</keyword>
<sequence length="478" mass="49393">MAKPSLHTVSADQTAHAAGSSASLPRSPAFKRKLSTASALGALIAFGIATLPAVSKPPAASTRDAARAPQRVLADAPFPSAQRYVTAELEQIVDQRAAPAGAQASAAWPDLLSGALPAGAGFAPSGAARPGLFAPLAEHRNELLGYDTGAFSLAAPAFTPATSGVRTGAIEQSFADTLNQIDLPPEVRIQIGDLVMNRVKAHASAQPGDYYRIAFDSAPDAAAPDAAEASDAAAPHRPRVVALDLRVAGRSFGVLWFKPPGATAGAYYAFDGQPLDAPSLVEPVVSTRISSYFGERIHPISQEWQMHTGVDLVAPAGAPVDAAGAGVVSFIGTDPEGYGKYVVIDHPDRTSTYYAHLSAFAPGLEVGMPVVQGQRIGAVGSTGAATGPHLHFEVRIDDQPVDPLVALANAQHTLSAMQLDAFRRVASDTRLRLAASDTRQPGLARVDAPLWSAFAIGTTGAPGTSTLRAIFAAHYAAS</sequence>
<proteinExistence type="predicted"/>
<organism evidence="9 10">
    <name type="scientific">Burkholderia singularis</name>
    <dbReference type="NCBI Taxonomy" id="1503053"/>
    <lineage>
        <taxon>Bacteria</taxon>
        <taxon>Pseudomonadati</taxon>
        <taxon>Pseudomonadota</taxon>
        <taxon>Betaproteobacteria</taxon>
        <taxon>Burkholderiales</taxon>
        <taxon>Burkholderiaceae</taxon>
        <taxon>Burkholderia</taxon>
        <taxon>pseudomallei group</taxon>
    </lineage>
</organism>
<keyword evidence="5" id="KW-0862">Zinc</keyword>
<dbReference type="CDD" id="cd12797">
    <property type="entry name" value="M23_peptidase"/>
    <property type="match status" value="1"/>
</dbReference>
<reference evidence="9 10" key="1">
    <citation type="submission" date="2015-11" db="EMBL/GenBank/DDBJ databases">
        <title>Expanding the genomic diversity of Burkholderia species for the development of highly accurate diagnostics.</title>
        <authorList>
            <person name="Sahl J."/>
            <person name="Keim P."/>
            <person name="Wagner D."/>
        </authorList>
    </citation>
    <scope>NUCLEOTIDE SEQUENCE [LARGE SCALE GENOMIC DNA]</scope>
    <source>
        <strain evidence="9 10">TSV85</strain>
    </source>
</reference>
<dbReference type="Pfam" id="PF01551">
    <property type="entry name" value="Peptidase_M23"/>
    <property type="match status" value="1"/>
</dbReference>
<evidence type="ECO:0000256" key="5">
    <source>
        <dbReference type="ARBA" id="ARBA00022833"/>
    </source>
</evidence>
<name>A0A118DN98_9BURK</name>
<protein>
    <submittedName>
        <fullName evidence="9">Peptidase</fullName>
    </submittedName>
</protein>
<comment type="caution">
    <text evidence="9">The sequence shown here is derived from an EMBL/GenBank/DDBJ whole genome shotgun (WGS) entry which is preliminary data.</text>
</comment>
<evidence type="ECO:0000256" key="7">
    <source>
        <dbReference type="SAM" id="MobiDB-lite"/>
    </source>
</evidence>
<keyword evidence="2" id="KW-0645">Protease</keyword>
<dbReference type="Proteomes" id="UP000062788">
    <property type="component" value="Unassembled WGS sequence"/>
</dbReference>
<dbReference type="GO" id="GO:0046872">
    <property type="term" value="F:metal ion binding"/>
    <property type="evidence" value="ECO:0007669"/>
    <property type="project" value="UniProtKB-KW"/>
</dbReference>
<evidence type="ECO:0000313" key="10">
    <source>
        <dbReference type="Proteomes" id="UP000062788"/>
    </source>
</evidence>
<dbReference type="SUPFAM" id="SSF51261">
    <property type="entry name" value="Duplicated hybrid motif"/>
    <property type="match status" value="1"/>
</dbReference>
<feature type="region of interest" description="Disordered" evidence="7">
    <location>
        <begin position="1"/>
        <end position="26"/>
    </location>
</feature>
<keyword evidence="4" id="KW-0378">Hydrolase</keyword>
<dbReference type="GO" id="GO:0004222">
    <property type="term" value="F:metalloendopeptidase activity"/>
    <property type="evidence" value="ECO:0007669"/>
    <property type="project" value="TreeGrafter"/>
</dbReference>
<dbReference type="Gene3D" id="3.10.450.350">
    <property type="match status" value="1"/>
</dbReference>